<comment type="caution">
    <text evidence="9">The sequence shown here is derived from an EMBL/GenBank/DDBJ whole genome shotgun (WGS) entry which is preliminary data.</text>
</comment>
<evidence type="ECO:0000256" key="1">
    <source>
        <dbReference type="ARBA" id="ARBA00004141"/>
    </source>
</evidence>
<evidence type="ECO:0000259" key="8">
    <source>
        <dbReference type="Pfam" id="PF20684"/>
    </source>
</evidence>
<dbReference type="PANTHER" id="PTHR33048:SF129">
    <property type="entry name" value="INTEGRAL MEMBRANE PROTEIN-RELATED"/>
    <property type="match status" value="1"/>
</dbReference>
<gene>
    <name evidence="9" type="ORF">SBRCBS47491_004174</name>
</gene>
<feature type="region of interest" description="Disordered" evidence="6">
    <location>
        <begin position="156"/>
        <end position="199"/>
    </location>
</feature>
<organism evidence="9 10">
    <name type="scientific">Sporothrix bragantina</name>
    <dbReference type="NCBI Taxonomy" id="671064"/>
    <lineage>
        <taxon>Eukaryota</taxon>
        <taxon>Fungi</taxon>
        <taxon>Dikarya</taxon>
        <taxon>Ascomycota</taxon>
        <taxon>Pezizomycotina</taxon>
        <taxon>Sordariomycetes</taxon>
        <taxon>Sordariomycetidae</taxon>
        <taxon>Ophiostomatales</taxon>
        <taxon>Ophiostomataceae</taxon>
        <taxon>Sporothrix</taxon>
    </lineage>
</organism>
<evidence type="ECO:0000313" key="10">
    <source>
        <dbReference type="Proteomes" id="UP001642406"/>
    </source>
</evidence>
<keyword evidence="3 7" id="KW-1133">Transmembrane helix</keyword>
<keyword evidence="2 7" id="KW-0812">Transmembrane</keyword>
<sequence>MSTAFTAAGIAGEQDLQWGRHVWDVPPSSIVPGLKLTLAMQVLFDGATNLTKLSMLALFVRITLASGQYRARRMALCLSGIVTASAIVFLLVDVFQCRPVSAYWTLSASAQRHCINQTTHLLAAGVINTVADLVIAVVFPFQYWSAVDKAKAVSKEAPGSSGDDIFHGRTVTAKQPDSPWRRGHHRDRTGSNSSTSPMLSMSSTPLFGSGPVTTVTTVTTVTGCTLSRRRLSFQAAPPIVTSLFLGGLLVVAAGTARTVFTFQSMTSTDGDVTWNTTPALMASALELNTAIVRLPLSPEP</sequence>
<proteinExistence type="inferred from homology"/>
<feature type="domain" description="Rhodopsin" evidence="8">
    <location>
        <begin position="13"/>
        <end position="138"/>
    </location>
</feature>
<comment type="similarity">
    <text evidence="5">Belongs to the SAT4 family.</text>
</comment>
<evidence type="ECO:0000256" key="7">
    <source>
        <dbReference type="SAM" id="Phobius"/>
    </source>
</evidence>
<protein>
    <recommendedName>
        <fullName evidence="8">Rhodopsin domain-containing protein</fullName>
    </recommendedName>
</protein>
<dbReference type="Pfam" id="PF20684">
    <property type="entry name" value="Fung_rhodopsin"/>
    <property type="match status" value="1"/>
</dbReference>
<name>A0ABP0BME7_9PEZI</name>
<reference evidence="9 10" key="1">
    <citation type="submission" date="2024-01" db="EMBL/GenBank/DDBJ databases">
        <authorList>
            <person name="Allen C."/>
            <person name="Tagirdzhanova G."/>
        </authorList>
    </citation>
    <scope>NUCLEOTIDE SEQUENCE [LARGE SCALE GENOMIC DNA]</scope>
</reference>
<evidence type="ECO:0000256" key="2">
    <source>
        <dbReference type="ARBA" id="ARBA00022692"/>
    </source>
</evidence>
<dbReference type="EMBL" id="CAWUHC010000030">
    <property type="protein sequence ID" value="CAK7220394.1"/>
    <property type="molecule type" value="Genomic_DNA"/>
</dbReference>
<keyword evidence="4 7" id="KW-0472">Membrane</keyword>
<dbReference type="Proteomes" id="UP001642406">
    <property type="component" value="Unassembled WGS sequence"/>
</dbReference>
<evidence type="ECO:0000313" key="9">
    <source>
        <dbReference type="EMBL" id="CAK7220394.1"/>
    </source>
</evidence>
<dbReference type="PANTHER" id="PTHR33048">
    <property type="entry name" value="PTH11-LIKE INTEGRAL MEMBRANE PROTEIN (AFU_ORTHOLOGUE AFUA_5G11245)"/>
    <property type="match status" value="1"/>
</dbReference>
<evidence type="ECO:0000256" key="6">
    <source>
        <dbReference type="SAM" id="MobiDB-lite"/>
    </source>
</evidence>
<accession>A0ABP0BME7</accession>
<evidence type="ECO:0000256" key="3">
    <source>
        <dbReference type="ARBA" id="ARBA00022989"/>
    </source>
</evidence>
<keyword evidence="10" id="KW-1185">Reference proteome</keyword>
<dbReference type="InterPro" id="IPR052337">
    <property type="entry name" value="SAT4-like"/>
</dbReference>
<feature type="transmembrane region" description="Helical" evidence="7">
    <location>
        <begin position="74"/>
        <end position="92"/>
    </location>
</feature>
<evidence type="ECO:0000256" key="5">
    <source>
        <dbReference type="ARBA" id="ARBA00038359"/>
    </source>
</evidence>
<dbReference type="InterPro" id="IPR049326">
    <property type="entry name" value="Rhodopsin_dom_fungi"/>
</dbReference>
<comment type="subcellular location">
    <subcellularLocation>
        <location evidence="1">Membrane</location>
        <topology evidence="1">Multi-pass membrane protein</topology>
    </subcellularLocation>
</comment>
<evidence type="ECO:0000256" key="4">
    <source>
        <dbReference type="ARBA" id="ARBA00023136"/>
    </source>
</evidence>